<dbReference type="Gene3D" id="1.10.10.10">
    <property type="entry name" value="Winged helix-like DNA-binding domain superfamily/Winged helix DNA-binding domain"/>
    <property type="match status" value="1"/>
</dbReference>
<sequence length="188" mass="21120">MSEEPVDRDNASARREFREFFEANYEALCAFCRRYPGQRVAAEDAAQAALAELWARWWSVPAKERRAWTFGVARNKVVDQVRRWELDHRAVTRLAGSLVADQPDSVAELVVVRSAIMALKPDQRDVALMLCAGLDAEEIATALHIKTSSARSLTSRVRRTLRKALEIQRRNARSTPTADAAIEGGWLA</sequence>
<dbReference type="AlphaFoldDB" id="A0A495XCQ0"/>
<dbReference type="PANTHER" id="PTHR43133:SF8">
    <property type="entry name" value="RNA POLYMERASE SIGMA FACTOR HI_1459-RELATED"/>
    <property type="match status" value="1"/>
</dbReference>
<dbReference type="PANTHER" id="PTHR43133">
    <property type="entry name" value="RNA POLYMERASE ECF-TYPE SIGMA FACTO"/>
    <property type="match status" value="1"/>
</dbReference>
<comment type="similarity">
    <text evidence="1">Belongs to the sigma-70 factor family. ECF subfamily.</text>
</comment>
<feature type="domain" description="RNA polymerase sigma-70 region 2" evidence="6">
    <location>
        <begin position="20"/>
        <end position="83"/>
    </location>
</feature>
<dbReference type="GO" id="GO:0016987">
    <property type="term" value="F:sigma factor activity"/>
    <property type="evidence" value="ECO:0007669"/>
    <property type="project" value="UniProtKB-KW"/>
</dbReference>
<dbReference type="InterPro" id="IPR013324">
    <property type="entry name" value="RNA_pol_sigma_r3/r4-like"/>
</dbReference>
<dbReference type="Pfam" id="PF04542">
    <property type="entry name" value="Sigma70_r2"/>
    <property type="match status" value="1"/>
</dbReference>
<evidence type="ECO:0000259" key="7">
    <source>
        <dbReference type="Pfam" id="PF08281"/>
    </source>
</evidence>
<protein>
    <submittedName>
        <fullName evidence="8">RNA polymerase sigma factor (Sigma-70 family)</fullName>
    </submittedName>
</protein>
<dbReference type="GO" id="GO:0003677">
    <property type="term" value="F:DNA binding"/>
    <property type="evidence" value="ECO:0007669"/>
    <property type="project" value="UniProtKB-KW"/>
</dbReference>
<dbReference type="InterPro" id="IPR013325">
    <property type="entry name" value="RNA_pol_sigma_r2"/>
</dbReference>
<comment type="caution">
    <text evidence="8">The sequence shown here is derived from an EMBL/GenBank/DDBJ whole genome shotgun (WGS) entry which is preliminary data.</text>
</comment>
<evidence type="ECO:0000313" key="8">
    <source>
        <dbReference type="EMBL" id="RKT70614.1"/>
    </source>
</evidence>
<dbReference type="EMBL" id="RBXR01000001">
    <property type="protein sequence ID" value="RKT70614.1"/>
    <property type="molecule type" value="Genomic_DNA"/>
</dbReference>
<keyword evidence="3" id="KW-0731">Sigma factor</keyword>
<evidence type="ECO:0000313" key="9">
    <source>
        <dbReference type="Proteomes" id="UP000272729"/>
    </source>
</evidence>
<dbReference type="Gene3D" id="1.10.1740.10">
    <property type="match status" value="1"/>
</dbReference>
<dbReference type="NCBIfam" id="TIGR02937">
    <property type="entry name" value="sigma70-ECF"/>
    <property type="match status" value="1"/>
</dbReference>
<dbReference type="InterPro" id="IPR039425">
    <property type="entry name" value="RNA_pol_sigma-70-like"/>
</dbReference>
<evidence type="ECO:0000259" key="6">
    <source>
        <dbReference type="Pfam" id="PF04542"/>
    </source>
</evidence>
<dbReference type="SUPFAM" id="SSF88659">
    <property type="entry name" value="Sigma3 and sigma4 domains of RNA polymerase sigma factors"/>
    <property type="match status" value="1"/>
</dbReference>
<evidence type="ECO:0000256" key="2">
    <source>
        <dbReference type="ARBA" id="ARBA00023015"/>
    </source>
</evidence>
<accession>A0A495XCQ0</accession>
<keyword evidence="4" id="KW-0238">DNA-binding</keyword>
<dbReference type="InterPro" id="IPR007627">
    <property type="entry name" value="RNA_pol_sigma70_r2"/>
</dbReference>
<dbReference type="GO" id="GO:0006352">
    <property type="term" value="P:DNA-templated transcription initiation"/>
    <property type="evidence" value="ECO:0007669"/>
    <property type="project" value="InterPro"/>
</dbReference>
<proteinExistence type="inferred from homology"/>
<dbReference type="InterPro" id="IPR013249">
    <property type="entry name" value="RNA_pol_sigma70_r4_t2"/>
</dbReference>
<evidence type="ECO:0000256" key="5">
    <source>
        <dbReference type="ARBA" id="ARBA00023163"/>
    </source>
</evidence>
<evidence type="ECO:0000256" key="4">
    <source>
        <dbReference type="ARBA" id="ARBA00023125"/>
    </source>
</evidence>
<name>A0A495XCQ0_9PSEU</name>
<dbReference type="SUPFAM" id="SSF88946">
    <property type="entry name" value="Sigma2 domain of RNA polymerase sigma factors"/>
    <property type="match status" value="1"/>
</dbReference>
<dbReference type="RefSeq" id="WP_170199529.1">
    <property type="nucleotide sequence ID" value="NZ_JBIUBA010000036.1"/>
</dbReference>
<dbReference type="Pfam" id="PF08281">
    <property type="entry name" value="Sigma70_r4_2"/>
    <property type="match status" value="1"/>
</dbReference>
<dbReference type="InterPro" id="IPR014284">
    <property type="entry name" value="RNA_pol_sigma-70_dom"/>
</dbReference>
<organism evidence="8 9">
    <name type="scientific">Saccharothrix variisporea</name>
    <dbReference type="NCBI Taxonomy" id="543527"/>
    <lineage>
        <taxon>Bacteria</taxon>
        <taxon>Bacillati</taxon>
        <taxon>Actinomycetota</taxon>
        <taxon>Actinomycetes</taxon>
        <taxon>Pseudonocardiales</taxon>
        <taxon>Pseudonocardiaceae</taxon>
        <taxon>Saccharothrix</taxon>
    </lineage>
</organism>
<dbReference type="InterPro" id="IPR036388">
    <property type="entry name" value="WH-like_DNA-bd_sf"/>
</dbReference>
<keyword evidence="2" id="KW-0805">Transcription regulation</keyword>
<keyword evidence="9" id="KW-1185">Reference proteome</keyword>
<dbReference type="Proteomes" id="UP000272729">
    <property type="component" value="Unassembled WGS sequence"/>
</dbReference>
<reference evidence="8 9" key="1">
    <citation type="submission" date="2018-10" db="EMBL/GenBank/DDBJ databases">
        <title>Sequencing the genomes of 1000 actinobacteria strains.</title>
        <authorList>
            <person name="Klenk H.-P."/>
        </authorList>
    </citation>
    <scope>NUCLEOTIDE SEQUENCE [LARGE SCALE GENOMIC DNA]</scope>
    <source>
        <strain evidence="8 9">DSM 43911</strain>
    </source>
</reference>
<gene>
    <name evidence="8" type="ORF">DFJ66_3884</name>
</gene>
<feature type="domain" description="RNA polymerase sigma factor 70 region 4 type 2" evidence="7">
    <location>
        <begin position="112"/>
        <end position="161"/>
    </location>
</feature>
<keyword evidence="5" id="KW-0804">Transcription</keyword>
<evidence type="ECO:0000256" key="1">
    <source>
        <dbReference type="ARBA" id="ARBA00010641"/>
    </source>
</evidence>
<evidence type="ECO:0000256" key="3">
    <source>
        <dbReference type="ARBA" id="ARBA00023082"/>
    </source>
</evidence>